<accession>A0E628</accession>
<dbReference type="InParanoid" id="A0E628"/>
<dbReference type="EMBL" id="CT868660">
    <property type="protein sequence ID" value="CAK90745.1"/>
    <property type="molecule type" value="Genomic_DNA"/>
</dbReference>
<dbReference type="Pfam" id="PF00650">
    <property type="entry name" value="CRAL_TRIO"/>
    <property type="match status" value="1"/>
</dbReference>
<evidence type="ECO:0000259" key="2">
    <source>
        <dbReference type="PROSITE" id="PS50191"/>
    </source>
</evidence>
<dbReference type="Proteomes" id="UP000000600">
    <property type="component" value="Unassembled WGS sequence"/>
</dbReference>
<feature type="region of interest" description="Disordered" evidence="1">
    <location>
        <begin position="302"/>
        <end position="348"/>
    </location>
</feature>
<dbReference type="GeneID" id="5043927"/>
<dbReference type="CDD" id="cd00170">
    <property type="entry name" value="SEC14"/>
    <property type="match status" value="1"/>
</dbReference>
<dbReference type="SUPFAM" id="SSF52087">
    <property type="entry name" value="CRAL/TRIO domain"/>
    <property type="match status" value="1"/>
</dbReference>
<dbReference type="OMA" id="CDIKIMA"/>
<dbReference type="InterPro" id="IPR001251">
    <property type="entry name" value="CRAL-TRIO_dom"/>
</dbReference>
<dbReference type="PANTHER" id="PTHR46818:SF1">
    <property type="entry name" value="CHROMOSOME UNDETERMINED SCAFFOLD_125, WHOLE GENOME SHOTGUN SEQUENCE"/>
    <property type="match status" value="1"/>
</dbReference>
<protein>
    <recommendedName>
        <fullName evidence="2">CRAL-TRIO domain-containing protein</fullName>
    </recommendedName>
</protein>
<dbReference type="InterPro" id="IPR036865">
    <property type="entry name" value="CRAL-TRIO_dom_sf"/>
</dbReference>
<feature type="compositionally biased region" description="Low complexity" evidence="1">
    <location>
        <begin position="303"/>
        <end position="327"/>
    </location>
</feature>
<name>A0E628_PARTE</name>
<feature type="compositionally biased region" description="Low complexity" evidence="1">
    <location>
        <begin position="336"/>
        <end position="348"/>
    </location>
</feature>
<dbReference type="HOGENOM" id="CLU_661333_0_0_1"/>
<dbReference type="PROSITE" id="PS50191">
    <property type="entry name" value="CRAL_TRIO"/>
    <property type="match status" value="1"/>
</dbReference>
<reference evidence="3 4" key="1">
    <citation type="journal article" date="2006" name="Nature">
        <title>Global trends of whole-genome duplications revealed by the ciliate Paramecium tetraurelia.</title>
        <authorList>
            <consortium name="Genoscope"/>
            <person name="Aury J.-M."/>
            <person name="Jaillon O."/>
            <person name="Duret L."/>
            <person name="Noel B."/>
            <person name="Jubin C."/>
            <person name="Porcel B.M."/>
            <person name="Segurens B."/>
            <person name="Daubin V."/>
            <person name="Anthouard V."/>
            <person name="Aiach N."/>
            <person name="Arnaiz O."/>
            <person name="Billaut A."/>
            <person name="Beisson J."/>
            <person name="Blanc I."/>
            <person name="Bouhouche K."/>
            <person name="Camara F."/>
            <person name="Duharcourt S."/>
            <person name="Guigo R."/>
            <person name="Gogendeau D."/>
            <person name="Katinka M."/>
            <person name="Keller A.-M."/>
            <person name="Kissmehl R."/>
            <person name="Klotz C."/>
            <person name="Koll F."/>
            <person name="Le Moue A."/>
            <person name="Lepere C."/>
            <person name="Malinsky S."/>
            <person name="Nowacki M."/>
            <person name="Nowak J.K."/>
            <person name="Plattner H."/>
            <person name="Poulain J."/>
            <person name="Ruiz F."/>
            <person name="Serrano V."/>
            <person name="Zagulski M."/>
            <person name="Dessen P."/>
            <person name="Betermier M."/>
            <person name="Weissenbach J."/>
            <person name="Scarpelli C."/>
            <person name="Schachter V."/>
            <person name="Sperling L."/>
            <person name="Meyer E."/>
            <person name="Cohen J."/>
            <person name="Wincker P."/>
        </authorList>
    </citation>
    <scope>NUCLEOTIDE SEQUENCE [LARGE SCALE GENOMIC DNA]</scope>
    <source>
        <strain evidence="3 4">Stock d4-2</strain>
    </source>
</reference>
<proteinExistence type="predicted"/>
<feature type="domain" description="CRAL-TRIO" evidence="2">
    <location>
        <begin position="126"/>
        <end position="238"/>
    </location>
</feature>
<evidence type="ECO:0000256" key="1">
    <source>
        <dbReference type="SAM" id="MobiDB-lite"/>
    </source>
</evidence>
<evidence type="ECO:0000313" key="4">
    <source>
        <dbReference type="Proteomes" id="UP000000600"/>
    </source>
</evidence>
<keyword evidence="4" id="KW-1185">Reference proteome</keyword>
<dbReference type="PANTHER" id="PTHR46818">
    <property type="entry name" value="DOMAIN-CONTAINING PROTEIN, PUTATIVE-RELATED"/>
    <property type="match status" value="1"/>
</dbReference>
<dbReference type="Gene3D" id="3.40.525.10">
    <property type="entry name" value="CRAL-TRIO lipid binding domain"/>
    <property type="match status" value="1"/>
</dbReference>
<dbReference type="KEGG" id="ptm:GSPATT00003608001"/>
<gene>
    <name evidence="3" type="ORF">GSPATT00003608001</name>
</gene>
<dbReference type="AlphaFoldDB" id="A0E628"/>
<organism evidence="3 4">
    <name type="scientific">Paramecium tetraurelia</name>
    <dbReference type="NCBI Taxonomy" id="5888"/>
    <lineage>
        <taxon>Eukaryota</taxon>
        <taxon>Sar</taxon>
        <taxon>Alveolata</taxon>
        <taxon>Ciliophora</taxon>
        <taxon>Intramacronucleata</taxon>
        <taxon>Oligohymenophorea</taxon>
        <taxon>Peniculida</taxon>
        <taxon>Parameciidae</taxon>
        <taxon>Paramecium</taxon>
    </lineage>
</organism>
<dbReference type="OrthoDB" id="75724at2759"/>
<evidence type="ECO:0000313" key="3">
    <source>
        <dbReference type="EMBL" id="CAK90745.1"/>
    </source>
</evidence>
<dbReference type="RefSeq" id="XP_001458142.1">
    <property type="nucleotide sequence ID" value="XM_001458105.1"/>
</dbReference>
<sequence length="416" mass="49017">MIYEGITSIVHSEFYIKSGNGTSIQRNIFENVDYDDYEKQLIEEIKTKMKEKGLQVKLKRSILLKMLMAAQYNIEKAIINCQSHLNFLQEYQKQDCINELKKGHLYVCGFDNQFRPVIVIRQYCDIKIMAYFLETVKRQLLIDYYVENWTIILDLDTDLPVIELDDLLYLQLHFYGNLNKILIVNGPDDIDDIVKQFTEKIKDLQVKIKIITEYQQILQYIPKEQLEIKYGGDFNNMELFWPILKRETHTGTNRLLKKNSHLSLNSMGSSINKKPSFMKITVLEENGNPLLNQQVEVFEDQIESQQGEQQQYQNNFQQQQQQQQQQQEDFEEKSKSYQSSTTKKQDQQFIQIDDDEDDLIEMESENMEKRNGKKQITKKYGEATKTTTYSQKQTILEGEKEIPSSFSCCSRSCSVF</sequence>